<dbReference type="FunFam" id="3.80.10.10:FF:000026">
    <property type="entry name" value="U2 small nuclear ribonucleoprotein A"/>
    <property type="match status" value="1"/>
</dbReference>
<evidence type="ECO:0000256" key="6">
    <source>
        <dbReference type="ARBA" id="ARBA00069881"/>
    </source>
</evidence>
<organism evidence="8 9">
    <name type="scientific">Panagrellus redivivus</name>
    <name type="common">Microworm</name>
    <dbReference type="NCBI Taxonomy" id="6233"/>
    <lineage>
        <taxon>Eukaryota</taxon>
        <taxon>Metazoa</taxon>
        <taxon>Ecdysozoa</taxon>
        <taxon>Nematoda</taxon>
        <taxon>Chromadorea</taxon>
        <taxon>Rhabditida</taxon>
        <taxon>Tylenchina</taxon>
        <taxon>Panagrolaimomorpha</taxon>
        <taxon>Panagrolaimoidea</taxon>
        <taxon>Panagrolaimidae</taxon>
        <taxon>Panagrellus</taxon>
    </lineage>
</organism>
<dbReference type="InterPro" id="IPR001611">
    <property type="entry name" value="Leu-rich_rpt"/>
</dbReference>
<feature type="region of interest" description="Disordered" evidence="7">
    <location>
        <begin position="227"/>
        <end position="265"/>
    </location>
</feature>
<comment type="subcellular location">
    <subcellularLocation>
        <location evidence="1">Nucleus</location>
    </subcellularLocation>
</comment>
<dbReference type="AlphaFoldDB" id="A0A7E4ZUW0"/>
<keyword evidence="3" id="KW-0677">Repeat</keyword>
<evidence type="ECO:0000256" key="2">
    <source>
        <dbReference type="ARBA" id="ARBA00022614"/>
    </source>
</evidence>
<keyword evidence="8" id="KW-1185">Reference proteome</keyword>
<dbReference type="Pfam" id="PF14580">
    <property type="entry name" value="LRR_9"/>
    <property type="match status" value="1"/>
</dbReference>
<name>A0A7E4ZUW0_PANRE</name>
<protein>
    <recommendedName>
        <fullName evidence="6">Probable U2 small nuclear ribonucleoprotein A'</fullName>
    </recommendedName>
</protein>
<dbReference type="InterPro" id="IPR003591">
    <property type="entry name" value="Leu-rich_rpt_typical-subtyp"/>
</dbReference>
<feature type="compositionally biased region" description="Low complexity" evidence="7">
    <location>
        <begin position="235"/>
        <end position="244"/>
    </location>
</feature>
<keyword evidence="2" id="KW-0433">Leucine-rich repeat</keyword>
<proteinExistence type="inferred from homology"/>
<evidence type="ECO:0000313" key="8">
    <source>
        <dbReference type="Proteomes" id="UP000492821"/>
    </source>
</evidence>
<evidence type="ECO:0000256" key="4">
    <source>
        <dbReference type="ARBA" id="ARBA00023242"/>
    </source>
</evidence>
<dbReference type="Proteomes" id="UP000492821">
    <property type="component" value="Unassembled WGS sequence"/>
</dbReference>
<feature type="compositionally biased region" description="Acidic residues" evidence="7">
    <location>
        <begin position="256"/>
        <end position="265"/>
    </location>
</feature>
<dbReference type="SMART" id="SM00369">
    <property type="entry name" value="LRR_TYP"/>
    <property type="match status" value="2"/>
</dbReference>
<dbReference type="GO" id="GO:0000398">
    <property type="term" value="P:mRNA splicing, via spliceosome"/>
    <property type="evidence" value="ECO:0007669"/>
    <property type="project" value="InterPro"/>
</dbReference>
<dbReference type="PANTHER" id="PTHR10552">
    <property type="entry name" value="U2 SMALL NUCLEAR RIBONUCLEOPROTEIN A"/>
    <property type="match status" value="1"/>
</dbReference>
<keyword evidence="4" id="KW-0539">Nucleus</keyword>
<dbReference type="Gene3D" id="3.80.10.10">
    <property type="entry name" value="Ribonuclease Inhibitor"/>
    <property type="match status" value="1"/>
</dbReference>
<evidence type="ECO:0000313" key="9">
    <source>
        <dbReference type="WBParaSite" id="Pan_g18697.t1"/>
    </source>
</evidence>
<dbReference type="PANTHER" id="PTHR10552:SF6">
    <property type="entry name" value="U2 SMALL NUCLEAR RIBONUCLEOPROTEIN A"/>
    <property type="match status" value="1"/>
</dbReference>
<dbReference type="SUPFAM" id="SSF52058">
    <property type="entry name" value="L domain-like"/>
    <property type="match status" value="1"/>
</dbReference>
<evidence type="ECO:0000256" key="7">
    <source>
        <dbReference type="SAM" id="MobiDB-lite"/>
    </source>
</evidence>
<feature type="region of interest" description="Disordered" evidence="7">
    <location>
        <begin position="177"/>
        <end position="201"/>
    </location>
</feature>
<dbReference type="InterPro" id="IPR032675">
    <property type="entry name" value="LRR_dom_sf"/>
</dbReference>
<dbReference type="InterPro" id="IPR044640">
    <property type="entry name" value="RU2A"/>
</dbReference>
<evidence type="ECO:0000256" key="5">
    <source>
        <dbReference type="ARBA" id="ARBA00024196"/>
    </source>
</evidence>
<evidence type="ECO:0000256" key="3">
    <source>
        <dbReference type="ARBA" id="ARBA00022737"/>
    </source>
</evidence>
<dbReference type="WBParaSite" id="Pan_g18697.t1">
    <property type="protein sequence ID" value="Pan_g18697.t1"/>
    <property type="gene ID" value="Pan_g18697"/>
</dbReference>
<sequence>MVRLTVETIEAAREYLNTCKQRELGLRNMQIPAIENLGVTKDRFDVLDLTDNNIRKLENFPVLRRLEVLLLHNNRIQQIQKHIGRQLPSLKTLVLTNNNLQELGDIDVLESCPNLEYLTLQGNPLTHKPHYRAYIIYKLKSVRVLDFRRVKLSERQEADKLFKGKKGAALRTKLIKKSDRLPDEDESEKAAQARQLPTEEQEKIKAAIANTKSLEEIELLQQMLTTGKIPDSNWNNPGGKKPNNATEAENPQAEIENVDVEMTEG</sequence>
<reference evidence="8" key="1">
    <citation type="journal article" date="2013" name="Genetics">
        <title>The draft genome and transcriptome of Panagrellus redivivus are shaped by the harsh demands of a free-living lifestyle.</title>
        <authorList>
            <person name="Srinivasan J."/>
            <person name="Dillman A.R."/>
            <person name="Macchietto M.G."/>
            <person name="Heikkinen L."/>
            <person name="Lakso M."/>
            <person name="Fracchia K.M."/>
            <person name="Antoshechkin I."/>
            <person name="Mortazavi A."/>
            <person name="Wong G."/>
            <person name="Sternberg P.W."/>
        </authorList>
    </citation>
    <scope>NUCLEOTIDE SEQUENCE [LARGE SCALE GENOMIC DNA]</scope>
    <source>
        <strain evidence="8">MT8872</strain>
    </source>
</reference>
<accession>A0A7E4ZUW0</accession>
<evidence type="ECO:0000256" key="1">
    <source>
        <dbReference type="ARBA" id="ARBA00004123"/>
    </source>
</evidence>
<dbReference type="GO" id="GO:0030620">
    <property type="term" value="F:U2 snRNA binding"/>
    <property type="evidence" value="ECO:0007669"/>
    <property type="project" value="InterPro"/>
</dbReference>
<dbReference type="GO" id="GO:0005686">
    <property type="term" value="C:U2 snRNP"/>
    <property type="evidence" value="ECO:0007669"/>
    <property type="project" value="TreeGrafter"/>
</dbReference>
<comment type="similarity">
    <text evidence="5">Belongs to the U2 small nuclear ribonucleoprotein A family.</text>
</comment>
<dbReference type="PROSITE" id="PS51450">
    <property type="entry name" value="LRR"/>
    <property type="match status" value="2"/>
</dbReference>
<reference evidence="9" key="2">
    <citation type="submission" date="2020-10" db="UniProtKB">
        <authorList>
            <consortium name="WormBaseParasite"/>
        </authorList>
    </citation>
    <scope>IDENTIFICATION</scope>
</reference>